<dbReference type="Pfam" id="PF13669">
    <property type="entry name" value="Glyoxalase_4"/>
    <property type="match status" value="1"/>
</dbReference>
<evidence type="ECO:0000256" key="1">
    <source>
        <dbReference type="ARBA" id="ARBA00022723"/>
    </source>
</evidence>
<name>A0ABS5KJR6_9ACTN</name>
<proteinExistence type="predicted"/>
<feature type="domain" description="VOC" evidence="2">
    <location>
        <begin position="1"/>
        <end position="137"/>
    </location>
</feature>
<protein>
    <submittedName>
        <fullName evidence="3">VOC family protein</fullName>
    </submittedName>
</protein>
<dbReference type="InterPro" id="IPR037523">
    <property type="entry name" value="VOC_core"/>
</dbReference>
<dbReference type="PROSITE" id="PS51819">
    <property type="entry name" value="VOC"/>
    <property type="match status" value="1"/>
</dbReference>
<dbReference type="Proteomes" id="UP000730482">
    <property type="component" value="Unassembled WGS sequence"/>
</dbReference>
<keyword evidence="1" id="KW-0479">Metal-binding</keyword>
<dbReference type="PANTHER" id="PTHR43048:SF5">
    <property type="entry name" value="BLR5325 PROTEIN"/>
    <property type="match status" value="1"/>
</dbReference>
<comment type="caution">
    <text evidence="3">The sequence shown here is derived from an EMBL/GenBank/DDBJ whole genome shotgun (WGS) entry which is preliminary data.</text>
</comment>
<dbReference type="InterPro" id="IPR051785">
    <property type="entry name" value="MMCE/EMCE_epimerase"/>
</dbReference>
<dbReference type="PANTHER" id="PTHR43048">
    <property type="entry name" value="METHYLMALONYL-COA EPIMERASE"/>
    <property type="match status" value="1"/>
</dbReference>
<evidence type="ECO:0000313" key="4">
    <source>
        <dbReference type="Proteomes" id="UP000730482"/>
    </source>
</evidence>
<organism evidence="3 4">
    <name type="scientific">Catenulispora pinistramenti</name>
    <dbReference type="NCBI Taxonomy" id="2705254"/>
    <lineage>
        <taxon>Bacteria</taxon>
        <taxon>Bacillati</taxon>
        <taxon>Actinomycetota</taxon>
        <taxon>Actinomycetes</taxon>
        <taxon>Catenulisporales</taxon>
        <taxon>Catenulisporaceae</taxon>
        <taxon>Catenulispora</taxon>
    </lineage>
</organism>
<dbReference type="Gene3D" id="3.10.180.10">
    <property type="entry name" value="2,3-Dihydroxybiphenyl 1,2-Dioxygenase, domain 1"/>
    <property type="match status" value="1"/>
</dbReference>
<gene>
    <name evidence="3" type="ORF">KGQ19_00240</name>
</gene>
<reference evidence="3 4" key="1">
    <citation type="submission" date="2020-02" db="EMBL/GenBank/DDBJ databases">
        <title>Acidophilic actinobacteria isolated from forest soil.</title>
        <authorList>
            <person name="Golinska P."/>
        </authorList>
    </citation>
    <scope>NUCLEOTIDE SEQUENCE [LARGE SCALE GENOMIC DNA]</scope>
    <source>
        <strain evidence="3 4">NL8</strain>
    </source>
</reference>
<keyword evidence="4" id="KW-1185">Reference proteome</keyword>
<accession>A0ABS5KJR6</accession>
<dbReference type="InterPro" id="IPR029068">
    <property type="entry name" value="Glyas_Bleomycin-R_OHBP_Dase"/>
</dbReference>
<sequence length="140" mass="15215">MDHVSINVEDMDAAKEFFFALGMEPVGEAKVGGEMVGRIIGLAEPMSDVVFVRTPDGHSQIELVKHLACPDELGPHAPASNRLGLIHICFEVEGLQDLLADLRAKGYDTVGTVESFQGYLMCFLRGPEGIIVELDENTQS</sequence>
<dbReference type="SUPFAM" id="SSF54593">
    <property type="entry name" value="Glyoxalase/Bleomycin resistance protein/Dihydroxybiphenyl dioxygenase"/>
    <property type="match status" value="1"/>
</dbReference>
<evidence type="ECO:0000313" key="3">
    <source>
        <dbReference type="EMBL" id="MBS2545286.1"/>
    </source>
</evidence>
<evidence type="ECO:0000259" key="2">
    <source>
        <dbReference type="PROSITE" id="PS51819"/>
    </source>
</evidence>
<dbReference type="EMBL" id="JAAFYZ010000002">
    <property type="protein sequence ID" value="MBS2545286.1"/>
    <property type="molecule type" value="Genomic_DNA"/>
</dbReference>